<evidence type="ECO:0000313" key="2">
    <source>
        <dbReference type="Proteomes" id="UP000077317"/>
    </source>
</evidence>
<evidence type="ECO:0000313" key="1">
    <source>
        <dbReference type="EMBL" id="AND78969.1"/>
    </source>
</evidence>
<dbReference type="OrthoDB" id="2231884at2"/>
<gene>
    <name evidence="1" type="ORF">A0O21_02505</name>
</gene>
<dbReference type="STRING" id="1811193.A0O21_02505"/>
<dbReference type="EMBL" id="CP014699">
    <property type="protein sequence ID" value="AND78969.1"/>
    <property type="molecule type" value="Genomic_DNA"/>
</dbReference>
<reference evidence="1 2" key="1">
    <citation type="journal article" date="2016" name="Int. J. Syst. Evol. Microbiol.">
        <title>Streptococcuspantholopis sp. nov., isolated from faeces of the Tibetan antelope (Pantholops hodgsonii).</title>
        <authorList>
            <person name="Bai X."/>
            <person name="Xiong Y."/>
            <person name="Lu S."/>
            <person name="Jin D."/>
            <person name="Lai X."/>
            <person name="Yang J."/>
            <person name="Niu L."/>
            <person name="Hu S."/>
            <person name="Meng X."/>
            <person name="Pu J."/>
            <person name="Ye C."/>
            <person name="Xu J."/>
        </authorList>
    </citation>
    <scope>NUCLEOTIDE SEQUENCE [LARGE SCALE GENOMIC DNA]</scope>
    <source>
        <strain evidence="1 2">TA 26</strain>
    </source>
</reference>
<reference evidence="2" key="2">
    <citation type="submission" date="2016-03" db="EMBL/GenBank/DDBJ databases">
        <title>Streptococcus antelopensis sp. nov., isolated from the feces of the Tibetan antelope (Pantholops hodgsonii) in Hoh Xil National Nature Reserve, Qinghai, China.</title>
        <authorList>
            <person name="Bai X."/>
        </authorList>
    </citation>
    <scope>NUCLEOTIDE SEQUENCE [LARGE SCALE GENOMIC DNA]</scope>
    <source>
        <strain evidence="2">TA 26</strain>
    </source>
</reference>
<dbReference type="InterPro" id="IPR021462">
    <property type="entry name" value="DUF3114"/>
</dbReference>
<proteinExistence type="predicted"/>
<organism evidence="1 2">
    <name type="scientific">Streptococcus pantholopis</name>
    <dbReference type="NCBI Taxonomy" id="1811193"/>
    <lineage>
        <taxon>Bacteria</taxon>
        <taxon>Bacillati</taxon>
        <taxon>Bacillota</taxon>
        <taxon>Bacilli</taxon>
        <taxon>Lactobacillales</taxon>
        <taxon>Streptococcaceae</taxon>
        <taxon>Streptococcus</taxon>
    </lineage>
</organism>
<dbReference type="Pfam" id="PF11311">
    <property type="entry name" value="DUF3114"/>
    <property type="match status" value="1"/>
</dbReference>
<dbReference type="Proteomes" id="UP000077317">
    <property type="component" value="Chromosome"/>
</dbReference>
<dbReference type="AlphaFoldDB" id="A0A172Q665"/>
<dbReference type="RefSeq" id="WP_067060721.1">
    <property type="nucleotide sequence ID" value="NZ_CP014699.1"/>
</dbReference>
<accession>A0A172Q665</accession>
<sequence length="291" mass="33919">MLIGDQKFLAFWQKSSINLTQKSARFLLKELLQLAAMPAELSGSIEETEGLLSSFDDALTPDHVFWQDLSSVVQRAFPKETLSQSDDELAHQIHQFRYVISAYQAQWVRRHFPAATDRESLLSYLRPKRMKRFWRRRFDFNLGESSRLHNKLPRKTKEVTLPVNLKIVMGFHTEFILDSQGNFANELDPQGMTLNGLVNGASFNYANRNDHRHRELDVFPVKVHDPLFRRQVLANAGDPFRAPKMIYSRWHSLWDVSYMNKKGHYARKGKSAKQEVTALRRAFVKNLRQNT</sequence>
<dbReference type="KEGG" id="spat:A0O21_02505"/>
<evidence type="ECO:0008006" key="3">
    <source>
        <dbReference type="Google" id="ProtNLM"/>
    </source>
</evidence>
<protein>
    <recommendedName>
        <fullName evidence="3">DUF3114 domain-containing protein</fullName>
    </recommendedName>
</protein>
<name>A0A172Q665_9STRE</name>
<keyword evidence="2" id="KW-1185">Reference proteome</keyword>